<accession>A0A084VQQ4</accession>
<organism evidence="1">
    <name type="scientific">Anopheles sinensis</name>
    <name type="common">Mosquito</name>
    <dbReference type="NCBI Taxonomy" id="74873"/>
    <lineage>
        <taxon>Eukaryota</taxon>
        <taxon>Metazoa</taxon>
        <taxon>Ecdysozoa</taxon>
        <taxon>Arthropoda</taxon>
        <taxon>Hexapoda</taxon>
        <taxon>Insecta</taxon>
        <taxon>Pterygota</taxon>
        <taxon>Neoptera</taxon>
        <taxon>Endopterygota</taxon>
        <taxon>Diptera</taxon>
        <taxon>Nematocera</taxon>
        <taxon>Culicoidea</taxon>
        <taxon>Culicidae</taxon>
        <taxon>Anophelinae</taxon>
        <taxon>Anopheles</taxon>
    </lineage>
</organism>
<reference evidence="1 3" key="1">
    <citation type="journal article" date="2014" name="BMC Genomics">
        <title>Genome sequence of Anopheles sinensis provides insight into genetics basis of mosquito competence for malaria parasites.</title>
        <authorList>
            <person name="Zhou D."/>
            <person name="Zhang D."/>
            <person name="Ding G."/>
            <person name="Shi L."/>
            <person name="Hou Q."/>
            <person name="Ye Y."/>
            <person name="Xu Y."/>
            <person name="Zhou H."/>
            <person name="Xiong C."/>
            <person name="Li S."/>
            <person name="Yu J."/>
            <person name="Hong S."/>
            <person name="Yu X."/>
            <person name="Zou P."/>
            <person name="Chen C."/>
            <person name="Chang X."/>
            <person name="Wang W."/>
            <person name="Lv Y."/>
            <person name="Sun Y."/>
            <person name="Ma L."/>
            <person name="Shen B."/>
            <person name="Zhu C."/>
        </authorList>
    </citation>
    <scope>NUCLEOTIDE SEQUENCE [LARGE SCALE GENOMIC DNA]</scope>
</reference>
<sequence>MREAYRATEMARHSFGTGVTVSVATGEPVGKTTSSTRSRIRRCDPWWKWRPAPVYPVCSDLRGGKRFHESEVLNLTVAYEGTYFTHVLHPGGRVFLLWPKPDHRILKVSCVCVRDPLFVPSTRKFTNHVRYPSVISDSSLLSSSWDLLRFHDVPKRYTFYHLERKARWVRSIVLPHATVSPVIRYQTTIGPISEATD</sequence>
<evidence type="ECO:0000313" key="2">
    <source>
        <dbReference type="EnsemblMetazoa" id="ASIC007783-PA"/>
    </source>
</evidence>
<dbReference type="Proteomes" id="UP000030765">
    <property type="component" value="Unassembled WGS sequence"/>
</dbReference>
<reference evidence="2" key="2">
    <citation type="submission" date="2020-05" db="UniProtKB">
        <authorList>
            <consortium name="EnsemblMetazoa"/>
        </authorList>
    </citation>
    <scope>IDENTIFICATION</scope>
</reference>
<dbReference type="VEuPathDB" id="VectorBase:ASIC007783"/>
<keyword evidence="3" id="KW-1185">Reference proteome</keyword>
<dbReference type="EnsemblMetazoa" id="ASIC007783-RA">
    <property type="protein sequence ID" value="ASIC007783-PA"/>
    <property type="gene ID" value="ASIC007783"/>
</dbReference>
<proteinExistence type="predicted"/>
<dbReference type="EMBL" id="KE525006">
    <property type="protein sequence ID" value="KFB40298.1"/>
    <property type="molecule type" value="Genomic_DNA"/>
</dbReference>
<protein>
    <submittedName>
        <fullName evidence="1 2">LuxR family transcriptional regulator</fullName>
    </submittedName>
</protein>
<evidence type="ECO:0000313" key="1">
    <source>
        <dbReference type="EMBL" id="KFB40298.1"/>
    </source>
</evidence>
<evidence type="ECO:0000313" key="3">
    <source>
        <dbReference type="Proteomes" id="UP000030765"/>
    </source>
</evidence>
<name>A0A084VQQ4_ANOSI</name>
<gene>
    <name evidence="1" type="ORF">ZHAS_00007783</name>
</gene>
<dbReference type="AlphaFoldDB" id="A0A084VQQ4"/>
<dbReference type="EMBL" id="ATLV01015292">
    <property type="status" value="NOT_ANNOTATED_CDS"/>
    <property type="molecule type" value="Genomic_DNA"/>
</dbReference>